<keyword evidence="3" id="KW-1185">Reference proteome</keyword>
<evidence type="ECO:0000256" key="1">
    <source>
        <dbReference type="SAM" id="Phobius"/>
    </source>
</evidence>
<feature type="transmembrane region" description="Helical" evidence="1">
    <location>
        <begin position="411"/>
        <end position="430"/>
    </location>
</feature>
<name>A0A2H5A2X5_9EURY</name>
<feature type="transmembrane region" description="Helical" evidence="1">
    <location>
        <begin position="215"/>
        <end position="231"/>
    </location>
</feature>
<dbReference type="OrthoDB" id="137309at2157"/>
<feature type="transmembrane region" description="Helical" evidence="1">
    <location>
        <begin position="380"/>
        <end position="399"/>
    </location>
</feature>
<gene>
    <name evidence="2" type="ORF">BVU17_16090</name>
</gene>
<feature type="transmembrane region" description="Helical" evidence="1">
    <location>
        <begin position="286"/>
        <end position="305"/>
    </location>
</feature>
<feature type="transmembrane region" description="Helical" evidence="1">
    <location>
        <begin position="164"/>
        <end position="185"/>
    </location>
</feature>
<feature type="transmembrane region" description="Helical" evidence="1">
    <location>
        <begin position="238"/>
        <end position="254"/>
    </location>
</feature>
<accession>A0A2H5A2X5</accession>
<keyword evidence="1" id="KW-0812">Transmembrane</keyword>
<feature type="transmembrane region" description="Helical" evidence="1">
    <location>
        <begin position="62"/>
        <end position="81"/>
    </location>
</feature>
<sequence length="602" mass="67156">MSIVNNLERRLDNWVGFTDSHLQATLAVVLSGLLLAEGALFLRTQLATGYETSIVESLPSAYWLLFYAILAGSIVLLFVAATTGTTFWRHGLALLLANYLIYTFLPVARGYKLYGRGEADKLRHLGDVQGIVETGSLPGIWYPGEHVLMAELNMLGLPLTSTQYGINFAFTLLHIVAIGAVIRLFSQRRESIAVGLAVGAPLLYTTFHLSAHPAILSFMLLPVVLFVLERYRQTNEKTYLILLVTLGLAVIYMHPMTTLFMIGMITVTAAYSILYRGLFDSSIETLSLRLGALFLPLQFIWLQGFRQTKVSMYNMFGPDKGPSPAAQELAKATSVSFTPVQLAWKFVDLYGSVFLYFLIAGLFLLLVLVAFLRRNNRYDWGLGATHFMAGVTLAVLFLLRDLVVKGHIRLSRYAILFAAVAIGMFILHLFERQRSSLIVLSALVVLLAAGLGAQAAYEPNRHLTHAEYDGTQYLSTNYDLGEPVYSMDTSHKMKEFVLSSNHDRLWPRGITTENDVPDALGYTGPDVRAADTYGSAYLVTKTYDRKRHTASHYTPEQQEFLFRYGESHLNELERDSTANKIYVNGGYTAWRVSPQVDEGTAE</sequence>
<proteinExistence type="predicted"/>
<evidence type="ECO:0000313" key="3">
    <source>
        <dbReference type="Proteomes" id="UP000242917"/>
    </source>
</evidence>
<dbReference type="KEGG" id="hta:BVU17_16090"/>
<keyword evidence="1" id="KW-0472">Membrane</keyword>
<organism evidence="2 3">
    <name type="scientific">Haloarcula taiwanensis</name>
    <dbReference type="NCBI Taxonomy" id="1932004"/>
    <lineage>
        <taxon>Archaea</taxon>
        <taxon>Methanobacteriati</taxon>
        <taxon>Methanobacteriota</taxon>
        <taxon>Stenosarchaea group</taxon>
        <taxon>Halobacteria</taxon>
        <taxon>Halobacteriales</taxon>
        <taxon>Haloarculaceae</taxon>
        <taxon>Haloarcula</taxon>
    </lineage>
</organism>
<protein>
    <recommendedName>
        <fullName evidence="4">Glycosyltransferase RgtA/B/C/D-like domain-containing protein</fullName>
    </recommendedName>
</protein>
<keyword evidence="1" id="KW-1133">Transmembrane helix</keyword>
<dbReference type="AlphaFoldDB" id="A0A2H5A2X5"/>
<dbReference type="EMBL" id="CP019155">
    <property type="protein sequence ID" value="AUG49099.1"/>
    <property type="molecule type" value="Genomic_DNA"/>
</dbReference>
<feature type="transmembrane region" description="Helical" evidence="1">
    <location>
        <begin position="437"/>
        <end position="457"/>
    </location>
</feature>
<feature type="transmembrane region" description="Helical" evidence="1">
    <location>
        <begin position="353"/>
        <end position="373"/>
    </location>
</feature>
<reference evidence="2 3" key="1">
    <citation type="submission" date="2017-01" db="EMBL/GenBank/DDBJ databases">
        <title>A Red Light-Sensitive Sensory Rhodopsin I From Haloarcula taiwanensis, A New Haloarchaeon Isolated From Taiwan.</title>
        <authorList>
            <person name="Yang C.-S."/>
            <person name="Han Y.-A."/>
            <person name="Chen P.-C."/>
            <person name="Ng W.V."/>
            <person name="Chen T.-W."/>
        </authorList>
    </citation>
    <scope>NUCLEOTIDE SEQUENCE [LARGE SCALE GENOMIC DNA]</scope>
    <source>
        <strain evidence="2 3">Taiwanensis</strain>
    </source>
</reference>
<evidence type="ECO:0008006" key="4">
    <source>
        <dbReference type="Google" id="ProtNLM"/>
    </source>
</evidence>
<feature type="transmembrane region" description="Helical" evidence="1">
    <location>
        <begin position="260"/>
        <end position="279"/>
    </location>
</feature>
<dbReference type="Proteomes" id="UP000242917">
    <property type="component" value="Chromosome II"/>
</dbReference>
<feature type="transmembrane region" description="Helical" evidence="1">
    <location>
        <begin position="87"/>
        <end position="105"/>
    </location>
</feature>
<evidence type="ECO:0000313" key="2">
    <source>
        <dbReference type="EMBL" id="AUG49099.1"/>
    </source>
</evidence>
<feature type="transmembrane region" description="Helical" evidence="1">
    <location>
        <begin position="20"/>
        <end position="42"/>
    </location>
</feature>